<accession>A0A9P6JLF0</accession>
<dbReference type="Proteomes" id="UP000807306">
    <property type="component" value="Unassembled WGS sequence"/>
</dbReference>
<dbReference type="EMBL" id="MU157886">
    <property type="protein sequence ID" value="KAF9525242.1"/>
    <property type="molecule type" value="Genomic_DNA"/>
</dbReference>
<comment type="caution">
    <text evidence="1">The sequence shown here is derived from an EMBL/GenBank/DDBJ whole genome shotgun (WGS) entry which is preliminary data.</text>
</comment>
<gene>
    <name evidence="1" type="ORF">CPB83DRAFT_859749</name>
</gene>
<reference evidence="1" key="1">
    <citation type="submission" date="2020-11" db="EMBL/GenBank/DDBJ databases">
        <authorList>
            <consortium name="DOE Joint Genome Institute"/>
            <person name="Ahrendt S."/>
            <person name="Riley R."/>
            <person name="Andreopoulos W."/>
            <person name="Labutti K."/>
            <person name="Pangilinan J."/>
            <person name="Ruiz-Duenas F.J."/>
            <person name="Barrasa J.M."/>
            <person name="Sanchez-Garcia M."/>
            <person name="Camarero S."/>
            <person name="Miyauchi S."/>
            <person name="Serrano A."/>
            <person name="Linde D."/>
            <person name="Babiker R."/>
            <person name="Drula E."/>
            <person name="Ayuso-Fernandez I."/>
            <person name="Pacheco R."/>
            <person name="Padilla G."/>
            <person name="Ferreira P."/>
            <person name="Barriuso J."/>
            <person name="Kellner H."/>
            <person name="Castanera R."/>
            <person name="Alfaro M."/>
            <person name="Ramirez L."/>
            <person name="Pisabarro A.G."/>
            <person name="Kuo A."/>
            <person name="Tritt A."/>
            <person name="Lipzen A."/>
            <person name="He G."/>
            <person name="Yan M."/>
            <person name="Ng V."/>
            <person name="Cullen D."/>
            <person name="Martin F."/>
            <person name="Rosso M.-N."/>
            <person name="Henrissat B."/>
            <person name="Hibbett D."/>
            <person name="Martinez A.T."/>
            <person name="Grigoriev I.V."/>
        </authorList>
    </citation>
    <scope>NUCLEOTIDE SEQUENCE</scope>
    <source>
        <strain evidence="1">CBS 506.95</strain>
    </source>
</reference>
<evidence type="ECO:0000313" key="1">
    <source>
        <dbReference type="EMBL" id="KAF9525242.1"/>
    </source>
</evidence>
<dbReference type="AlphaFoldDB" id="A0A9P6JLF0"/>
<evidence type="ECO:0000313" key="2">
    <source>
        <dbReference type="Proteomes" id="UP000807306"/>
    </source>
</evidence>
<keyword evidence="2" id="KW-1185">Reference proteome</keyword>
<sequence length="52" mass="6462">MGKKKLDLKRRLEKERAKLSLRRVHRPLTFVSFSTMQFYLESWIDIRHQWSN</sequence>
<protein>
    <submittedName>
        <fullName evidence="1">Uncharacterized protein</fullName>
    </submittedName>
</protein>
<proteinExistence type="predicted"/>
<organism evidence="1 2">
    <name type="scientific">Crepidotus variabilis</name>
    <dbReference type="NCBI Taxonomy" id="179855"/>
    <lineage>
        <taxon>Eukaryota</taxon>
        <taxon>Fungi</taxon>
        <taxon>Dikarya</taxon>
        <taxon>Basidiomycota</taxon>
        <taxon>Agaricomycotina</taxon>
        <taxon>Agaricomycetes</taxon>
        <taxon>Agaricomycetidae</taxon>
        <taxon>Agaricales</taxon>
        <taxon>Agaricineae</taxon>
        <taxon>Crepidotaceae</taxon>
        <taxon>Crepidotus</taxon>
    </lineage>
</organism>
<name>A0A9P6JLF0_9AGAR</name>